<feature type="signal peptide" evidence="6">
    <location>
        <begin position="1"/>
        <end position="17"/>
    </location>
</feature>
<evidence type="ECO:0000313" key="8">
    <source>
        <dbReference type="EMBL" id="CAG7859826.1"/>
    </source>
</evidence>
<evidence type="ECO:0000313" key="10">
    <source>
        <dbReference type="Proteomes" id="UP000264353"/>
    </source>
</evidence>
<evidence type="ECO:0000313" key="7">
    <source>
        <dbReference type="EMBL" id="CAG7859823.1"/>
    </source>
</evidence>
<evidence type="ECO:0000256" key="1">
    <source>
        <dbReference type="ARBA" id="ARBA00004613"/>
    </source>
</evidence>
<feature type="chain" id="PRO_5039859945" evidence="6">
    <location>
        <begin position="18"/>
        <end position="131"/>
    </location>
</feature>
<dbReference type="GO" id="GO:0060320">
    <property type="term" value="P:rejection of self pollen"/>
    <property type="evidence" value="ECO:0007669"/>
    <property type="project" value="UniProtKB-KW"/>
</dbReference>
<dbReference type="Proteomes" id="UP000694005">
    <property type="component" value="Chromosome A09"/>
</dbReference>
<gene>
    <name evidence="7" type="ORF">BRAPAZ1V2_A09P02900.2</name>
    <name evidence="8" type="ORF">BRAPAZ1V2_A09P02930.2</name>
    <name evidence="9" type="ORF">BRARA_I00234</name>
</gene>
<keyword evidence="4" id="KW-0964">Secreted</keyword>
<accession>A0A397XQ99</accession>
<evidence type="ECO:0000256" key="4">
    <source>
        <dbReference type="ARBA" id="ARBA00022525"/>
    </source>
</evidence>
<evidence type="ECO:0000256" key="5">
    <source>
        <dbReference type="ARBA" id="ARBA00022729"/>
    </source>
</evidence>
<reference evidence="7 11" key="2">
    <citation type="submission" date="2021-07" db="EMBL/GenBank/DDBJ databases">
        <authorList>
            <consortium name="Genoscope - CEA"/>
            <person name="William W."/>
        </authorList>
    </citation>
    <scope>NUCLEOTIDE SEQUENCE [LARGE SCALE GENOMIC DNA]</scope>
</reference>
<dbReference type="Pfam" id="PF05938">
    <property type="entry name" value="Self-incomp_S1"/>
    <property type="match status" value="1"/>
</dbReference>
<organism evidence="9 10">
    <name type="scientific">Brassica campestris</name>
    <name type="common">Field mustard</name>
    <dbReference type="NCBI Taxonomy" id="3711"/>
    <lineage>
        <taxon>Eukaryota</taxon>
        <taxon>Viridiplantae</taxon>
        <taxon>Streptophyta</taxon>
        <taxon>Embryophyta</taxon>
        <taxon>Tracheophyta</taxon>
        <taxon>Spermatophyta</taxon>
        <taxon>Magnoliopsida</taxon>
        <taxon>eudicotyledons</taxon>
        <taxon>Gunneridae</taxon>
        <taxon>Pentapetalae</taxon>
        <taxon>rosids</taxon>
        <taxon>malvids</taxon>
        <taxon>Brassicales</taxon>
        <taxon>Brassicaceae</taxon>
        <taxon>Brassiceae</taxon>
        <taxon>Brassica</taxon>
    </lineage>
</organism>
<dbReference type="EMBL" id="CM010636">
    <property type="protein sequence ID" value="RID43369.1"/>
    <property type="molecule type" value="Genomic_DNA"/>
</dbReference>
<name>A0A397XQ99_BRACM</name>
<dbReference type="Gramene" id="A09p02900.2_BraZ1">
    <property type="protein sequence ID" value="A09p02900.2_BraZ1.CDS.1"/>
    <property type="gene ID" value="A09g02900.2_BraZ1"/>
</dbReference>
<evidence type="ECO:0000313" key="9">
    <source>
        <dbReference type="EMBL" id="RID43369.1"/>
    </source>
</evidence>
<dbReference type="AlphaFoldDB" id="A0A397XQ99"/>
<evidence type="ECO:0000256" key="3">
    <source>
        <dbReference type="ARBA" id="ARBA00022471"/>
    </source>
</evidence>
<reference evidence="9 10" key="1">
    <citation type="submission" date="2018-06" db="EMBL/GenBank/DDBJ databases">
        <title>WGS assembly of Brassica rapa FPsc.</title>
        <authorList>
            <person name="Bowman J."/>
            <person name="Kohchi T."/>
            <person name="Yamato K."/>
            <person name="Jenkins J."/>
            <person name="Shu S."/>
            <person name="Ishizaki K."/>
            <person name="Yamaoka S."/>
            <person name="Nishihama R."/>
            <person name="Nakamura Y."/>
            <person name="Berger F."/>
            <person name="Adam C."/>
            <person name="Aki S."/>
            <person name="Althoff F."/>
            <person name="Araki T."/>
            <person name="Arteaga-Vazquez M."/>
            <person name="Balasubrmanian S."/>
            <person name="Bauer D."/>
            <person name="Boehm C."/>
            <person name="Briginshaw L."/>
            <person name="Caballero-Perez J."/>
            <person name="Catarino B."/>
            <person name="Chen F."/>
            <person name="Chiyoda S."/>
            <person name="Chovatia M."/>
            <person name="Davies K."/>
            <person name="Delmans M."/>
            <person name="Demura T."/>
            <person name="Dierschke T."/>
            <person name="Dolan L."/>
            <person name="Dorantes-Acosta A."/>
            <person name="Eklund D."/>
            <person name="Florent S."/>
            <person name="Flores-Sandoval E."/>
            <person name="Fujiyama A."/>
            <person name="Fukuzawa H."/>
            <person name="Galik B."/>
            <person name="Grimanelli D."/>
            <person name="Grimwood J."/>
            <person name="Grossniklaus U."/>
            <person name="Hamada T."/>
            <person name="Haseloff J."/>
            <person name="Hetherington A."/>
            <person name="Higo A."/>
            <person name="Hirakawa Y."/>
            <person name="Hundley H."/>
            <person name="Ikeda Y."/>
            <person name="Inoue K."/>
            <person name="Inoue S."/>
            <person name="Ishida S."/>
            <person name="Jia Q."/>
            <person name="Kakita M."/>
            <person name="Kanazawa T."/>
            <person name="Kawai Y."/>
            <person name="Kawashima T."/>
            <person name="Kennedy M."/>
            <person name="Kinose K."/>
            <person name="Kinoshita T."/>
            <person name="Kohara Y."/>
            <person name="Koide E."/>
            <person name="Komatsu K."/>
            <person name="Kopischke S."/>
            <person name="Kubo M."/>
            <person name="Kyozuka J."/>
            <person name="Lagercrantz U."/>
            <person name="Lin S."/>
            <person name="Lindquist E."/>
            <person name="Lipzen A."/>
            <person name="Lu C."/>
            <person name="Luna E."/>
            <person name="Martienssen R."/>
            <person name="Minamino N."/>
            <person name="Mizutani M."/>
            <person name="Mizutani M."/>
            <person name="Mochizuki N."/>
            <person name="Monte I."/>
            <person name="Mosher R."/>
            <person name="Nagasaki H."/>
            <person name="Nakagami H."/>
            <person name="Naramoto S."/>
            <person name="Nishitani K."/>
            <person name="Ohtani M."/>
            <person name="Okamoto T."/>
            <person name="Okumura M."/>
            <person name="Phillips J."/>
            <person name="Pollak B."/>
            <person name="Reinders A."/>
            <person name="Roevekamp M."/>
            <person name="Sano R."/>
            <person name="Sawa S."/>
            <person name="Schmid M."/>
            <person name="Shirakawa M."/>
            <person name="Solano R."/>
            <person name="Spunde A."/>
            <person name="Suetsugu N."/>
            <person name="Sugano S."/>
            <person name="Sugiyama A."/>
            <person name="Sun R."/>
            <person name="Suzuki Y."/>
            <person name="Takenaka M."/>
            <person name="Takezawa D."/>
            <person name="Tomogane H."/>
            <person name="Tsuzuki M."/>
            <person name="Ueda T."/>
            <person name="Umeda M."/>
            <person name="Ward J."/>
            <person name="Watanabe Y."/>
            <person name="Yazaki K."/>
            <person name="Yokoyama R."/>
            <person name="Yoshitake Y."/>
            <person name="Yotsui I."/>
            <person name="Zachgo S."/>
            <person name="Schmutz J."/>
        </authorList>
    </citation>
    <scope>NUCLEOTIDE SEQUENCE [LARGE SCALE GENOMIC DNA]</scope>
    <source>
        <strain evidence="10">cv. B-3</strain>
    </source>
</reference>
<proteinExistence type="inferred from homology"/>
<evidence type="ECO:0000256" key="2">
    <source>
        <dbReference type="ARBA" id="ARBA00005581"/>
    </source>
</evidence>
<keyword evidence="3" id="KW-0713">Self-incompatibility</keyword>
<dbReference type="Gramene" id="A09p02930.2_BraZ1">
    <property type="protein sequence ID" value="A09p02930.2_BraZ1.CDS.1"/>
    <property type="gene ID" value="A09g02930.2_BraZ1"/>
</dbReference>
<comment type="subcellular location">
    <subcellularLocation>
        <location evidence="1">Secreted</location>
    </subcellularLocation>
</comment>
<dbReference type="Proteomes" id="UP000264353">
    <property type="component" value="Chromosome A9"/>
</dbReference>
<comment type="similarity">
    <text evidence="2">Belongs to the plant self-incompatibility (S1) protein family.</text>
</comment>
<keyword evidence="5 6" id="KW-0732">Signal</keyword>
<evidence type="ECO:0000256" key="6">
    <source>
        <dbReference type="SAM" id="SignalP"/>
    </source>
</evidence>
<dbReference type="EMBL" id="LS974625">
    <property type="protein sequence ID" value="CAG7859826.1"/>
    <property type="molecule type" value="Genomic_DNA"/>
</dbReference>
<sequence length="131" mass="15839">MNLLICFVLALAGTAYSRINVEMRNQIAPKTVLHTKCHMTNPTSDLGSREVPFNQSRTFTFQDVDPINWEKEEMMCLLRYDRYYHDVQVYREATFSRSGILRSWEARKDGIYFKTRRNRQWEFKYYWYVGK</sequence>
<dbReference type="EMBL" id="LS974625">
    <property type="protein sequence ID" value="CAG7859823.1"/>
    <property type="molecule type" value="Genomic_DNA"/>
</dbReference>
<dbReference type="GO" id="GO:0005576">
    <property type="term" value="C:extracellular region"/>
    <property type="evidence" value="ECO:0007669"/>
    <property type="project" value="UniProtKB-SubCell"/>
</dbReference>
<evidence type="ECO:0000313" key="11">
    <source>
        <dbReference type="Proteomes" id="UP000694005"/>
    </source>
</evidence>
<protein>
    <submittedName>
        <fullName evidence="7">Uncharacterized protein</fullName>
    </submittedName>
</protein>
<dbReference type="InterPro" id="IPR010264">
    <property type="entry name" value="Self-incomp_S1"/>
</dbReference>